<protein>
    <submittedName>
        <fullName evidence="1">2779_t:CDS:1</fullName>
    </submittedName>
</protein>
<organism evidence="1 2">
    <name type="scientific">Scutellospora calospora</name>
    <dbReference type="NCBI Taxonomy" id="85575"/>
    <lineage>
        <taxon>Eukaryota</taxon>
        <taxon>Fungi</taxon>
        <taxon>Fungi incertae sedis</taxon>
        <taxon>Mucoromycota</taxon>
        <taxon>Glomeromycotina</taxon>
        <taxon>Glomeromycetes</taxon>
        <taxon>Diversisporales</taxon>
        <taxon>Gigasporaceae</taxon>
        <taxon>Scutellospora</taxon>
    </lineage>
</organism>
<name>A0ACA9L850_9GLOM</name>
<dbReference type="Proteomes" id="UP000789860">
    <property type="component" value="Unassembled WGS sequence"/>
</dbReference>
<gene>
    <name evidence="1" type="ORF">SCALOS_LOCUS3730</name>
</gene>
<proteinExistence type="predicted"/>
<dbReference type="EMBL" id="CAJVPM010004403">
    <property type="protein sequence ID" value="CAG8512729.1"/>
    <property type="molecule type" value="Genomic_DNA"/>
</dbReference>
<evidence type="ECO:0000313" key="1">
    <source>
        <dbReference type="EMBL" id="CAG8512729.1"/>
    </source>
</evidence>
<accession>A0ACA9L850</accession>
<feature type="non-terminal residue" evidence="1">
    <location>
        <position position="1"/>
    </location>
</feature>
<reference evidence="1" key="1">
    <citation type="submission" date="2021-06" db="EMBL/GenBank/DDBJ databases">
        <authorList>
            <person name="Kallberg Y."/>
            <person name="Tangrot J."/>
            <person name="Rosling A."/>
        </authorList>
    </citation>
    <scope>NUCLEOTIDE SEQUENCE</scope>
    <source>
        <strain evidence="1">AU212A</strain>
    </source>
</reference>
<keyword evidence="2" id="KW-1185">Reference proteome</keyword>
<sequence length="49" mass="5687">DNTSFDMEDIRKEFDKVKSPTPKLRDILEKHRSLDNQLHGSKSAQRSTS</sequence>
<comment type="caution">
    <text evidence="1">The sequence shown here is derived from an EMBL/GenBank/DDBJ whole genome shotgun (WGS) entry which is preliminary data.</text>
</comment>
<evidence type="ECO:0000313" key="2">
    <source>
        <dbReference type="Proteomes" id="UP000789860"/>
    </source>
</evidence>